<dbReference type="AlphaFoldDB" id="A0A511W4V5"/>
<evidence type="ECO:0000256" key="8">
    <source>
        <dbReference type="ARBA" id="ARBA00068659"/>
    </source>
</evidence>
<dbReference type="PROSITE" id="PS00747">
    <property type="entry name" value="GLUTR"/>
    <property type="match status" value="1"/>
</dbReference>
<evidence type="ECO:0000256" key="9">
    <source>
        <dbReference type="HAMAP-Rule" id="MF_00087"/>
    </source>
</evidence>
<evidence type="ECO:0000256" key="3">
    <source>
        <dbReference type="ARBA" id="ARBA00012970"/>
    </source>
</evidence>
<keyword evidence="5 9" id="KW-0560">Oxidoreductase</keyword>
<comment type="catalytic activity">
    <reaction evidence="7 9 14">
        <text>(S)-4-amino-5-oxopentanoate + tRNA(Glu) + NADP(+) = L-glutamyl-tRNA(Glu) + NADPH + H(+)</text>
        <dbReference type="Rhea" id="RHEA:12344"/>
        <dbReference type="Rhea" id="RHEA-COMP:9663"/>
        <dbReference type="Rhea" id="RHEA-COMP:9680"/>
        <dbReference type="ChEBI" id="CHEBI:15378"/>
        <dbReference type="ChEBI" id="CHEBI:57501"/>
        <dbReference type="ChEBI" id="CHEBI:57783"/>
        <dbReference type="ChEBI" id="CHEBI:58349"/>
        <dbReference type="ChEBI" id="CHEBI:78442"/>
        <dbReference type="ChEBI" id="CHEBI:78520"/>
        <dbReference type="EC" id="1.2.1.70"/>
    </reaction>
</comment>
<dbReference type="InterPro" id="IPR018214">
    <property type="entry name" value="GluRdtase_CS"/>
</dbReference>
<dbReference type="RefSeq" id="WP_146816091.1">
    <property type="nucleotide sequence ID" value="NZ_BJYA01000011.1"/>
</dbReference>
<comment type="caution">
    <text evidence="19">The sequence shown here is derived from an EMBL/GenBank/DDBJ whole genome shotgun (WGS) entry which is preliminary data.</text>
</comment>
<reference evidence="19 20" key="1">
    <citation type="submission" date="2019-07" db="EMBL/GenBank/DDBJ databases">
        <title>Whole genome shotgun sequence of Alkalibacillus haloalkaliphilus NBRC 103110.</title>
        <authorList>
            <person name="Hosoyama A."/>
            <person name="Uohara A."/>
            <person name="Ohji S."/>
            <person name="Ichikawa N."/>
        </authorList>
    </citation>
    <scope>NUCLEOTIDE SEQUENCE [LARGE SCALE GENOMIC DNA]</scope>
    <source>
        <strain evidence="19 20">NBRC 103110</strain>
    </source>
</reference>
<dbReference type="Proteomes" id="UP000321440">
    <property type="component" value="Unassembled WGS sequence"/>
</dbReference>
<dbReference type="GO" id="GO:0050661">
    <property type="term" value="F:NADP binding"/>
    <property type="evidence" value="ECO:0007669"/>
    <property type="project" value="InterPro"/>
</dbReference>
<evidence type="ECO:0000256" key="4">
    <source>
        <dbReference type="ARBA" id="ARBA00022857"/>
    </source>
</evidence>
<dbReference type="GO" id="GO:0008883">
    <property type="term" value="F:glutamyl-tRNA reductase activity"/>
    <property type="evidence" value="ECO:0007669"/>
    <property type="project" value="UniProtKB-UniRule"/>
</dbReference>
<evidence type="ECO:0000256" key="11">
    <source>
        <dbReference type="PIRSR" id="PIRSR000445-2"/>
    </source>
</evidence>
<dbReference type="InterPro" id="IPR036343">
    <property type="entry name" value="GluRdtase_N_sf"/>
</dbReference>
<feature type="binding site" evidence="9 11">
    <location>
        <position position="109"/>
    </location>
    <ligand>
        <name>substrate</name>
    </ligand>
</feature>
<evidence type="ECO:0000256" key="5">
    <source>
        <dbReference type="ARBA" id="ARBA00023002"/>
    </source>
</evidence>
<keyword evidence="4 9" id="KW-0521">NADP</keyword>
<dbReference type="Gene3D" id="3.30.460.30">
    <property type="entry name" value="Glutamyl-tRNA reductase, N-terminal domain"/>
    <property type="match status" value="1"/>
</dbReference>
<comment type="domain">
    <text evidence="9">Possesses an unusual extended V-shaped dimeric structure with each monomer consisting of three distinct domains arranged along a curved 'spinal' alpha-helix. The N-terminal catalytic domain specifically recognizes the glutamate moiety of the substrate. The second domain is the NADPH-binding domain, and the third C-terminal domain is responsible for dimerization.</text>
</comment>
<dbReference type="InterPro" id="IPR000343">
    <property type="entry name" value="4pyrrol_synth_GluRdtase"/>
</dbReference>
<dbReference type="GO" id="GO:0006782">
    <property type="term" value="P:protoporphyrinogen IX biosynthetic process"/>
    <property type="evidence" value="ECO:0007669"/>
    <property type="project" value="UniProtKB-UniRule"/>
</dbReference>
<feature type="binding site" evidence="9 12">
    <location>
        <begin position="189"/>
        <end position="194"/>
    </location>
    <ligand>
        <name>NADP(+)</name>
        <dbReference type="ChEBI" id="CHEBI:58349"/>
    </ligand>
</feature>
<dbReference type="EMBL" id="BJYA01000011">
    <property type="protein sequence ID" value="GEN45821.1"/>
    <property type="molecule type" value="Genomic_DNA"/>
</dbReference>
<dbReference type="InterPro" id="IPR015895">
    <property type="entry name" value="4pyrrol_synth_GluRdtase_N"/>
</dbReference>
<evidence type="ECO:0000256" key="14">
    <source>
        <dbReference type="RuleBase" id="RU000584"/>
    </source>
</evidence>
<evidence type="ECO:0000256" key="15">
    <source>
        <dbReference type="SAM" id="MobiDB-lite"/>
    </source>
</evidence>
<comment type="subunit">
    <text evidence="9">Homodimer.</text>
</comment>
<feature type="domain" description="Tetrapyrrole biosynthesis glutamyl-tRNA reductase dimerisation" evidence="16">
    <location>
        <begin position="321"/>
        <end position="419"/>
    </location>
</feature>
<dbReference type="EC" id="1.2.1.70" evidence="3 9"/>
<dbReference type="SUPFAM" id="SSF51735">
    <property type="entry name" value="NAD(P)-binding Rossmann-fold domains"/>
    <property type="match status" value="1"/>
</dbReference>
<dbReference type="Pfam" id="PF01488">
    <property type="entry name" value="Shikimate_DH"/>
    <property type="match status" value="1"/>
</dbReference>
<comment type="pathway">
    <text evidence="1 9 14">Porphyrin-containing compound metabolism; protoporphyrin-IX biosynthesis; 5-aminolevulinate from L-glutamyl-tRNA(Glu): step 1/2.</text>
</comment>
<dbReference type="NCBIfam" id="TIGR01035">
    <property type="entry name" value="hemA"/>
    <property type="match status" value="1"/>
</dbReference>
<dbReference type="CDD" id="cd05213">
    <property type="entry name" value="NAD_bind_Glutamyl_tRNA_reduct"/>
    <property type="match status" value="1"/>
</dbReference>
<dbReference type="Gene3D" id="3.40.50.720">
    <property type="entry name" value="NAD(P)-binding Rossmann-like Domain"/>
    <property type="match status" value="1"/>
</dbReference>
<sequence length="454" mass="51244">MNFVVVTINYRTAPVEIREKLTFSEDQISEAMTRLNEEKSILENVIVSTCNRTELYVVSDQLHTGRYYVKKFLADWFSMDVDYVANFIELKEEKEAIKHLFNVAAGLDSMVLGETQILGQVKDSFNKAQNDGASGLMFNQLFKQAITTAKRAHKETEIGENAVSISYAAVELAKTIFDQLRNQHVVILGAGKMGELAVQNLHGSGVHNITVVNRTVEKAEEVASKFSGRAKSMDELNEVLEEADIVITSVGTDHYILQQSDLKSVVKKRNGKPLFMVDIAVPRNLDPAIEQLDSMFLYDIDDLQGIVDQNLEERKQAAAEIDQMINVEMTDFDEWIKTLGVVPVISALRKKALTIQQDTMESIERKMPDLTPREKKVLNKHTKSIVNQMLKEPILQAKEMAGEEHADDMMKLFVRMFGIEAEVQQELEEQSKKHPSHESVNQSLPIASLVRAMQ</sequence>
<evidence type="ECO:0000256" key="6">
    <source>
        <dbReference type="ARBA" id="ARBA00023244"/>
    </source>
</evidence>
<dbReference type="InterPro" id="IPR036453">
    <property type="entry name" value="GluRdtase_dimer_dom_sf"/>
</dbReference>
<dbReference type="HAMAP" id="MF_00087">
    <property type="entry name" value="Glu_tRNA_reductase"/>
    <property type="match status" value="1"/>
</dbReference>
<comment type="miscellaneous">
    <text evidence="9">During catalysis, the active site Cys acts as a nucleophile attacking the alpha-carbonyl group of tRNA-bound glutamate with the formation of a thioester intermediate between enzyme and glutamate, and the concomitant release of tRNA(Glu). The thioester intermediate is finally reduced by direct hydride transfer from NADPH, to form the product GSA.</text>
</comment>
<evidence type="ECO:0000256" key="12">
    <source>
        <dbReference type="PIRSR" id="PIRSR000445-3"/>
    </source>
</evidence>
<name>A0A511W4V5_9BACI</name>
<dbReference type="OrthoDB" id="110209at2"/>
<feature type="binding site" evidence="9 11">
    <location>
        <begin position="49"/>
        <end position="52"/>
    </location>
    <ligand>
        <name>substrate</name>
    </ligand>
</feature>
<keyword evidence="6 9" id="KW-0627">Porphyrin biosynthesis</keyword>
<dbReference type="InterPro" id="IPR006151">
    <property type="entry name" value="Shikm_DH/Glu-tRNA_Rdtase"/>
</dbReference>
<dbReference type="FunFam" id="3.40.50.720:FF:000031">
    <property type="entry name" value="Glutamyl-tRNA reductase"/>
    <property type="match status" value="1"/>
</dbReference>
<protein>
    <recommendedName>
        <fullName evidence="8 9">Glutamyl-tRNA reductase</fullName>
        <shortName evidence="9">GluTR</shortName>
        <ecNumber evidence="3 9">1.2.1.70</ecNumber>
    </recommendedName>
</protein>
<evidence type="ECO:0000259" key="18">
    <source>
        <dbReference type="Pfam" id="PF05201"/>
    </source>
</evidence>
<dbReference type="Pfam" id="PF00745">
    <property type="entry name" value="GlutR_dimer"/>
    <property type="match status" value="1"/>
</dbReference>
<feature type="domain" description="Quinate/shikimate 5-dehydrogenase/glutamyl-tRNA reductase" evidence="17">
    <location>
        <begin position="171"/>
        <end position="306"/>
    </location>
</feature>
<proteinExistence type="inferred from homology"/>
<dbReference type="PIRSF" id="PIRSF000445">
    <property type="entry name" value="4pyrrol_synth_GluRdtase"/>
    <property type="match status" value="1"/>
</dbReference>
<feature type="site" description="Important for activity" evidence="9 13">
    <location>
        <position position="99"/>
    </location>
</feature>
<feature type="region of interest" description="Disordered" evidence="15">
    <location>
        <begin position="425"/>
        <end position="446"/>
    </location>
</feature>
<dbReference type="SUPFAM" id="SSF69075">
    <property type="entry name" value="Glutamyl tRNA-reductase dimerization domain"/>
    <property type="match status" value="1"/>
</dbReference>
<comment type="function">
    <text evidence="9">Catalyzes the NADPH-dependent reduction of glutamyl-tRNA(Glu) to glutamate 1-semialdehyde (GSA).</text>
</comment>
<dbReference type="InterPro" id="IPR036291">
    <property type="entry name" value="NAD(P)-bd_dom_sf"/>
</dbReference>
<dbReference type="InterPro" id="IPR015896">
    <property type="entry name" value="4pyrrol_synth_GluRdtase_dimer"/>
</dbReference>
<evidence type="ECO:0000313" key="19">
    <source>
        <dbReference type="EMBL" id="GEN45821.1"/>
    </source>
</evidence>
<evidence type="ECO:0000256" key="13">
    <source>
        <dbReference type="PIRSR" id="PIRSR000445-4"/>
    </source>
</evidence>
<evidence type="ECO:0000259" key="17">
    <source>
        <dbReference type="Pfam" id="PF01488"/>
    </source>
</evidence>
<evidence type="ECO:0000256" key="10">
    <source>
        <dbReference type="PIRSR" id="PIRSR000445-1"/>
    </source>
</evidence>
<evidence type="ECO:0000256" key="7">
    <source>
        <dbReference type="ARBA" id="ARBA00047464"/>
    </source>
</evidence>
<feature type="active site" description="Nucleophile" evidence="9 10">
    <location>
        <position position="50"/>
    </location>
</feature>
<feature type="binding site" evidence="9 11">
    <location>
        <position position="120"/>
    </location>
    <ligand>
        <name>substrate</name>
    </ligand>
</feature>
<comment type="similarity">
    <text evidence="2 9 14">Belongs to the glutamyl-tRNA reductase family.</text>
</comment>
<keyword evidence="20" id="KW-1185">Reference proteome</keyword>
<gene>
    <name evidence="9 19" type="primary">hemA</name>
    <name evidence="19" type="ORF">AHA02nite_15970</name>
</gene>
<dbReference type="SUPFAM" id="SSF69742">
    <property type="entry name" value="Glutamyl tRNA-reductase catalytic, N-terminal domain"/>
    <property type="match status" value="1"/>
</dbReference>
<dbReference type="Pfam" id="PF05201">
    <property type="entry name" value="GlutR_N"/>
    <property type="match status" value="1"/>
</dbReference>
<feature type="domain" description="Glutamyl-tRNA reductase N-terminal" evidence="18">
    <location>
        <begin position="6"/>
        <end position="156"/>
    </location>
</feature>
<dbReference type="FunFam" id="3.30.460.30:FF:000001">
    <property type="entry name" value="Glutamyl-tRNA reductase"/>
    <property type="match status" value="1"/>
</dbReference>
<feature type="binding site" evidence="9 11">
    <location>
        <begin position="114"/>
        <end position="116"/>
    </location>
    <ligand>
        <name>substrate</name>
    </ligand>
</feature>
<evidence type="ECO:0000313" key="20">
    <source>
        <dbReference type="Proteomes" id="UP000321440"/>
    </source>
</evidence>
<organism evidence="19 20">
    <name type="scientific">Alkalibacillus haloalkaliphilus</name>
    <dbReference type="NCBI Taxonomy" id="94136"/>
    <lineage>
        <taxon>Bacteria</taxon>
        <taxon>Bacillati</taxon>
        <taxon>Bacillota</taxon>
        <taxon>Bacilli</taxon>
        <taxon>Bacillales</taxon>
        <taxon>Bacillaceae</taxon>
        <taxon>Alkalibacillus</taxon>
    </lineage>
</organism>
<dbReference type="PANTHER" id="PTHR43120:SF1">
    <property type="entry name" value="GLUTAMYL-TRNA REDUCTASE 1, CHLOROPLASTIC"/>
    <property type="match status" value="1"/>
</dbReference>
<evidence type="ECO:0000259" key="16">
    <source>
        <dbReference type="Pfam" id="PF00745"/>
    </source>
</evidence>
<evidence type="ECO:0000256" key="2">
    <source>
        <dbReference type="ARBA" id="ARBA00005916"/>
    </source>
</evidence>
<evidence type="ECO:0000256" key="1">
    <source>
        <dbReference type="ARBA" id="ARBA00005059"/>
    </source>
</evidence>
<accession>A0A511W4V5</accession>
<dbReference type="UniPathway" id="UPA00251">
    <property type="reaction ID" value="UER00316"/>
</dbReference>
<dbReference type="PANTHER" id="PTHR43120">
    <property type="entry name" value="GLUTAMYL-TRNA REDUCTASE 1, CHLOROPLASTIC"/>
    <property type="match status" value="1"/>
</dbReference>